<dbReference type="InterPro" id="IPR011013">
    <property type="entry name" value="Gal_mutarotase_sf_dom"/>
</dbReference>
<dbReference type="Gene3D" id="2.70.98.10">
    <property type="match status" value="1"/>
</dbReference>
<accession>A0A6I5A1Z1</accession>
<evidence type="ECO:0000313" key="2">
    <source>
        <dbReference type="Proteomes" id="UP000468638"/>
    </source>
</evidence>
<dbReference type="Proteomes" id="UP000468638">
    <property type="component" value="Unassembled WGS sequence"/>
</dbReference>
<protein>
    <submittedName>
        <fullName evidence="1">DUF5107 domain-containing protein</fullName>
    </submittedName>
</protein>
<organism evidence="1 2">
    <name type="scientific">Pontibacillus yanchengensis</name>
    <dbReference type="NCBI Taxonomy" id="462910"/>
    <lineage>
        <taxon>Bacteria</taxon>
        <taxon>Bacillati</taxon>
        <taxon>Bacillota</taxon>
        <taxon>Bacilli</taxon>
        <taxon>Bacillales</taxon>
        <taxon>Bacillaceae</taxon>
        <taxon>Pontibacillus</taxon>
    </lineage>
</organism>
<dbReference type="GO" id="GO:0016853">
    <property type="term" value="F:isomerase activity"/>
    <property type="evidence" value="ECO:0007669"/>
    <property type="project" value="InterPro"/>
</dbReference>
<dbReference type="SUPFAM" id="SSF74650">
    <property type="entry name" value="Galactose mutarotase-like"/>
    <property type="match status" value="1"/>
</dbReference>
<dbReference type="AlphaFoldDB" id="A0A6I5A1Z1"/>
<sequence>MIKERTRRTTYKGLRAIVVENNMLSCTFLPDYGGKLASLYDKKADYEWLYQSNENTLAIPEYGAPFPDYDSSGFDEMFPGIDQGPHPNDWEEIPDHGEVWALPWEVEEHEGIIYMQVESPRFPYRLKKQVSLNGGRLSFYYEAINTGNVDFPFIWTPHALLNITEQSTIVVPSDLNEVMSVEVDSEHLGGWGHIHTFPMTTSKKTNVPHNLAVMERKEAGNIEKFYFTKPLKEGWCGVEQSDIGRKLTYTFPPEKVPYLGVWKTHGGYRGDYNFALEPCTGVYDDVYVADKINKVSRIPTNGSYEWTFTMEIGGL</sequence>
<proteinExistence type="predicted"/>
<dbReference type="InterPro" id="IPR008183">
    <property type="entry name" value="Aldose_1/G6P_1-epimerase"/>
</dbReference>
<gene>
    <name evidence="1" type="ORF">GLW05_00790</name>
</gene>
<dbReference type="RefSeq" id="WP_160847457.1">
    <property type="nucleotide sequence ID" value="NZ_WMEQ01000001.1"/>
</dbReference>
<reference evidence="1 2" key="1">
    <citation type="submission" date="2019-11" db="EMBL/GenBank/DDBJ databases">
        <title>Genome sequences of 17 halophilic strains isolated from different environments.</title>
        <authorList>
            <person name="Furrow R.E."/>
        </authorList>
    </citation>
    <scope>NUCLEOTIDE SEQUENCE [LARGE SCALE GENOMIC DNA]</scope>
    <source>
        <strain evidence="1 2">22514_16_FS</strain>
    </source>
</reference>
<dbReference type="InterPro" id="IPR014718">
    <property type="entry name" value="GH-type_carb-bd"/>
</dbReference>
<comment type="caution">
    <text evidence="1">The sequence shown here is derived from an EMBL/GenBank/DDBJ whole genome shotgun (WGS) entry which is preliminary data.</text>
</comment>
<dbReference type="GO" id="GO:0030246">
    <property type="term" value="F:carbohydrate binding"/>
    <property type="evidence" value="ECO:0007669"/>
    <property type="project" value="InterPro"/>
</dbReference>
<name>A0A6I5A1Z1_9BACI</name>
<dbReference type="GO" id="GO:0005975">
    <property type="term" value="P:carbohydrate metabolic process"/>
    <property type="evidence" value="ECO:0007669"/>
    <property type="project" value="InterPro"/>
</dbReference>
<dbReference type="EMBL" id="WMEQ01000001">
    <property type="protein sequence ID" value="MYL32141.1"/>
    <property type="molecule type" value="Genomic_DNA"/>
</dbReference>
<dbReference type="Pfam" id="PF01263">
    <property type="entry name" value="Aldose_epim"/>
    <property type="match status" value="1"/>
</dbReference>
<evidence type="ECO:0000313" key="1">
    <source>
        <dbReference type="EMBL" id="MYL32141.1"/>
    </source>
</evidence>
<dbReference type="OrthoDB" id="113447at2"/>